<keyword evidence="2" id="KW-0808">Transferase</keyword>
<evidence type="ECO:0000313" key="2">
    <source>
        <dbReference type="EMBL" id="KAG6607117.1"/>
    </source>
</evidence>
<gene>
    <name evidence="2" type="primary">PKS1</name>
    <name evidence="2" type="ORF">SDJN03_00459</name>
</gene>
<accession>A0AAV6P496</accession>
<proteinExistence type="predicted"/>
<feature type="non-terminal residue" evidence="2">
    <location>
        <position position="1"/>
    </location>
</feature>
<keyword evidence="3" id="KW-1185">Reference proteome</keyword>
<dbReference type="InterPro" id="IPR039615">
    <property type="entry name" value="PKS"/>
</dbReference>
<comment type="caution">
    <text evidence="2">The sequence shown here is derived from an EMBL/GenBank/DDBJ whole genome shotgun (WGS) entry which is preliminary data.</text>
</comment>
<feature type="region of interest" description="Disordered" evidence="1">
    <location>
        <begin position="354"/>
        <end position="375"/>
    </location>
</feature>
<organism evidence="2 3">
    <name type="scientific">Cucurbita argyrosperma subsp. sororia</name>
    <dbReference type="NCBI Taxonomy" id="37648"/>
    <lineage>
        <taxon>Eukaryota</taxon>
        <taxon>Viridiplantae</taxon>
        <taxon>Streptophyta</taxon>
        <taxon>Embryophyta</taxon>
        <taxon>Tracheophyta</taxon>
        <taxon>Spermatophyta</taxon>
        <taxon>Magnoliopsida</taxon>
        <taxon>eudicotyledons</taxon>
        <taxon>Gunneridae</taxon>
        <taxon>Pentapetalae</taxon>
        <taxon>rosids</taxon>
        <taxon>fabids</taxon>
        <taxon>Cucurbitales</taxon>
        <taxon>Cucurbitaceae</taxon>
        <taxon>Cucurbiteae</taxon>
        <taxon>Cucurbita</taxon>
    </lineage>
</organism>
<protein>
    <submittedName>
        <fullName evidence="2">Protein PHYTOCHROME KINASE SUBSTRATE 1</fullName>
    </submittedName>
</protein>
<dbReference type="PANTHER" id="PTHR33781:SF4">
    <property type="entry name" value="PROTEIN PHYTOCHROME KINASE SUBSTRATE 1"/>
    <property type="match status" value="1"/>
</dbReference>
<reference evidence="2 3" key="1">
    <citation type="journal article" date="2021" name="Hortic Res">
        <title>The domestication of Cucurbita argyrosperma as revealed by the genome of its wild relative.</title>
        <authorList>
            <person name="Barrera-Redondo J."/>
            <person name="Sanchez-de la Vega G."/>
            <person name="Aguirre-Liguori J.A."/>
            <person name="Castellanos-Morales G."/>
            <person name="Gutierrez-Guerrero Y.T."/>
            <person name="Aguirre-Dugua X."/>
            <person name="Aguirre-Planter E."/>
            <person name="Tenaillon M.I."/>
            <person name="Lira-Saade R."/>
            <person name="Eguiarte L.E."/>
        </authorList>
    </citation>
    <scope>NUCLEOTIDE SEQUENCE [LARGE SCALE GENOMIC DNA]</scope>
    <source>
        <strain evidence="2">JBR-2021</strain>
    </source>
</reference>
<dbReference type="PANTHER" id="PTHR33781">
    <property type="entry name" value="PROTEIN PHYTOCHROME KINASE SUBSTRATE 1-RELATED"/>
    <property type="match status" value="1"/>
</dbReference>
<evidence type="ECO:0000256" key="1">
    <source>
        <dbReference type="SAM" id="MobiDB-lite"/>
    </source>
</evidence>
<evidence type="ECO:0000313" key="3">
    <source>
        <dbReference type="Proteomes" id="UP000685013"/>
    </source>
</evidence>
<dbReference type="Proteomes" id="UP000685013">
    <property type="component" value="Chromosome 1"/>
</dbReference>
<name>A0AAV6P496_9ROSI</name>
<sequence>MSTSTPPKPLPFDSHGEIGVFRAEKYFNGGLDIHVDSPRTNPPNNKPSINLAPDEPFTPNPWLATPSVASESCTTTTTTTTQKPLLNTHKTHNTKGFLSHALGYYCMCYSRSDKPSDDIGEISFSRPVTTAPTASFRDNSFTFQNGSLKLVHFQEPEVERKSLEVFGSPVIGRHRNKPFSLEKKLAMLSWDHTNTTNNNNDEANSDCSSDLFEIESLTKQTNPFQSPTPSYYAPSEASVEWSVVTASALDFDERRISTTSPARVAAPPPPRRVGVNEQVAVVVQKRRSGSLLGCKSEKAVRVAEDNSNGRKISGKVNFNSSSSSVSVSVPVPVPVSVSVNRFEDETRVRSFSFRSQAPPPLLPSSRHSLATRSLPRPYSPRLSNIAFNIHDIIG</sequence>
<dbReference type="GO" id="GO:0016301">
    <property type="term" value="F:kinase activity"/>
    <property type="evidence" value="ECO:0007669"/>
    <property type="project" value="UniProtKB-KW"/>
</dbReference>
<keyword evidence="2" id="KW-0418">Kinase</keyword>
<dbReference type="GO" id="GO:0009638">
    <property type="term" value="P:phototropism"/>
    <property type="evidence" value="ECO:0007669"/>
    <property type="project" value="InterPro"/>
</dbReference>
<dbReference type="EMBL" id="JAGKQH010000001">
    <property type="protein sequence ID" value="KAG6607117.1"/>
    <property type="molecule type" value="Genomic_DNA"/>
</dbReference>
<dbReference type="AlphaFoldDB" id="A0AAV6P496"/>